<protein>
    <recommendedName>
        <fullName evidence="2">Putative gamma-glutamylcyclotransferase</fullName>
    </recommendedName>
</protein>
<proteinExistence type="predicted"/>
<accession>A0ABV3F8T4</accession>
<dbReference type="Proteomes" id="UP001551658">
    <property type="component" value="Unassembled WGS sequence"/>
</dbReference>
<sequence>MSKTGTRLDPSQPDILDSPLFAYGTLQIDSVLHTLLGRVPSKSAAQLVGWRAVRLPERPYPGLVPQSNHIAAGHLLTGLSPAEWALLDRFEDPDYDLLQVEVDGQTASAYAWRKNFLDLDWNLERFVEDELPAYVERCATWLARDRAAAATT</sequence>
<evidence type="ECO:0000256" key="2">
    <source>
        <dbReference type="ARBA" id="ARBA00030602"/>
    </source>
</evidence>
<dbReference type="PANTHER" id="PTHR31544:SF2">
    <property type="entry name" value="AIG2-LIKE PROTEIN D"/>
    <property type="match status" value="1"/>
</dbReference>
<dbReference type="CDD" id="cd06661">
    <property type="entry name" value="GGCT_like"/>
    <property type="match status" value="1"/>
</dbReference>
<feature type="domain" description="Gamma-glutamylcyclotransferase AIG2-like" evidence="3">
    <location>
        <begin position="20"/>
        <end position="113"/>
    </location>
</feature>
<organism evidence="4 5">
    <name type="scientific">Nocardia fusca</name>
    <dbReference type="NCBI Taxonomy" id="941183"/>
    <lineage>
        <taxon>Bacteria</taxon>
        <taxon>Bacillati</taxon>
        <taxon>Actinomycetota</taxon>
        <taxon>Actinomycetes</taxon>
        <taxon>Mycobacteriales</taxon>
        <taxon>Nocardiaceae</taxon>
        <taxon>Nocardia</taxon>
    </lineage>
</organism>
<dbReference type="InterPro" id="IPR036568">
    <property type="entry name" value="GGCT-like_sf"/>
</dbReference>
<dbReference type="Pfam" id="PF06094">
    <property type="entry name" value="GGACT"/>
    <property type="match status" value="1"/>
</dbReference>
<dbReference type="InterPro" id="IPR013024">
    <property type="entry name" value="GGCT-like"/>
</dbReference>
<gene>
    <name evidence="4" type="ORF">AB0H72_14855</name>
</gene>
<name>A0ABV3F8T4_9NOCA</name>
<evidence type="ECO:0000313" key="5">
    <source>
        <dbReference type="Proteomes" id="UP001551658"/>
    </source>
</evidence>
<dbReference type="EMBL" id="JBFAIH010000007">
    <property type="protein sequence ID" value="MEV0363975.1"/>
    <property type="molecule type" value="Genomic_DNA"/>
</dbReference>
<evidence type="ECO:0000256" key="1">
    <source>
        <dbReference type="ARBA" id="ARBA00022679"/>
    </source>
</evidence>
<dbReference type="SUPFAM" id="SSF110857">
    <property type="entry name" value="Gamma-glutamyl cyclotransferase-like"/>
    <property type="match status" value="1"/>
</dbReference>
<reference evidence="4 5" key="1">
    <citation type="submission" date="2024-06" db="EMBL/GenBank/DDBJ databases">
        <title>The Natural Products Discovery Center: Release of the First 8490 Sequenced Strains for Exploring Actinobacteria Biosynthetic Diversity.</title>
        <authorList>
            <person name="Kalkreuter E."/>
            <person name="Kautsar S.A."/>
            <person name="Yang D."/>
            <person name="Bader C.D."/>
            <person name="Teijaro C.N."/>
            <person name="Fluegel L."/>
            <person name="Davis C.M."/>
            <person name="Simpson J.R."/>
            <person name="Lauterbach L."/>
            <person name="Steele A.D."/>
            <person name="Gui C."/>
            <person name="Meng S."/>
            <person name="Li G."/>
            <person name="Viehrig K."/>
            <person name="Ye F."/>
            <person name="Su P."/>
            <person name="Kiefer A.F."/>
            <person name="Nichols A."/>
            <person name="Cepeda A.J."/>
            <person name="Yan W."/>
            <person name="Fan B."/>
            <person name="Jiang Y."/>
            <person name="Adhikari A."/>
            <person name="Zheng C.-J."/>
            <person name="Schuster L."/>
            <person name="Cowan T.M."/>
            <person name="Smanski M.J."/>
            <person name="Chevrette M.G."/>
            <person name="De Carvalho L.P.S."/>
            <person name="Shen B."/>
        </authorList>
    </citation>
    <scope>NUCLEOTIDE SEQUENCE [LARGE SCALE GENOMIC DNA]</scope>
    <source>
        <strain evidence="4 5">NPDC050671</strain>
    </source>
</reference>
<keyword evidence="1" id="KW-0808">Transferase</keyword>
<dbReference type="RefSeq" id="WP_357978779.1">
    <property type="nucleotide sequence ID" value="NZ_JBFAIH010000007.1"/>
</dbReference>
<evidence type="ECO:0000259" key="3">
    <source>
        <dbReference type="Pfam" id="PF06094"/>
    </source>
</evidence>
<keyword evidence="5" id="KW-1185">Reference proteome</keyword>
<dbReference type="InterPro" id="IPR045038">
    <property type="entry name" value="AIG2-like"/>
</dbReference>
<dbReference type="PANTHER" id="PTHR31544">
    <property type="entry name" value="AIG2-LIKE PROTEIN D"/>
    <property type="match status" value="1"/>
</dbReference>
<comment type="caution">
    <text evidence="4">The sequence shown here is derived from an EMBL/GenBank/DDBJ whole genome shotgun (WGS) entry which is preliminary data.</text>
</comment>
<dbReference type="Gene3D" id="3.10.490.10">
    <property type="entry name" value="Gamma-glutamyl cyclotransferase-like"/>
    <property type="match status" value="1"/>
</dbReference>
<evidence type="ECO:0000313" key="4">
    <source>
        <dbReference type="EMBL" id="MEV0363975.1"/>
    </source>
</evidence>
<dbReference type="InterPro" id="IPR009288">
    <property type="entry name" value="AIG2-like_dom"/>
</dbReference>